<dbReference type="InterPro" id="IPR011011">
    <property type="entry name" value="Znf_FYVE_PHD"/>
</dbReference>
<comment type="caution">
    <text evidence="7">The sequence shown here is derived from an EMBL/GenBank/DDBJ whole genome shotgun (WGS) entry which is preliminary data.</text>
</comment>
<proteinExistence type="predicted"/>
<dbReference type="SUPFAM" id="SSF57903">
    <property type="entry name" value="FYVE/PHD zinc finger"/>
    <property type="match status" value="1"/>
</dbReference>
<sequence>MDKTNLKEPSLSEECMICLESISPFDKVGKVPCCPTKIYHDQCILQWSQKSNGCPTCRNRFHKIEISIHNKIINTVAIKDRLLPNPAINDIPSQYIINDRILSAITTNRTIGSASIEEEAEEIIEGVCYICSIDSRNGIICQNCGCNFHLNCLGVIEVEDLFTWCCPICDCNQETWLPRRRSRRITSRLQSDHQESRGPRRRGRITTNGLVIHNDNDELDVDFLYSNDGDDYEYNNTGGSDRVSSENTLQGQYHVHSHYNPVINGGVISRREQRQREQLTTEEVQSWEIFDEARKNSETAPLLGISQDTTPNGSTSNNTVISGNLNGRTATQQRRKRKKVTPIESSTSTSNGMGTISSNGNSRISQLIDQVKTSNGKLSTIYNQQQVQSQSQSQSQPRGVLVTPSASTTSYPQSSSDSPMSISPAANSPMESVSYSSDDNDYTRPQQHQQQQQQMLSQNQFRRELTLDQKIEIQKHIRNKLRPRYKPNEINTTVRNGEFITSEEDYIKINKTISRKIYNYILKQKLGEIDEFFTNEDKLRNLIDKYIE</sequence>
<dbReference type="GO" id="GO:0008270">
    <property type="term" value="F:zinc ion binding"/>
    <property type="evidence" value="ECO:0007669"/>
    <property type="project" value="UniProtKB-KW"/>
</dbReference>
<dbReference type="InterPro" id="IPR019786">
    <property type="entry name" value="Zinc_finger_PHD-type_CS"/>
</dbReference>
<reference evidence="7 8" key="1">
    <citation type="submission" date="2013-12" db="EMBL/GenBank/DDBJ databases">
        <title>The Genome Sequence of Candida albicans P78048.</title>
        <authorList>
            <consortium name="The Broad Institute Genome Sequencing Platform"/>
            <consortium name="The Broad Institute Genome Sequencing Center for Infectious Disease"/>
            <person name="Cuomo C."/>
            <person name="Bennett R."/>
            <person name="Hirakawa M."/>
            <person name="Noverr M."/>
            <person name="Mitchell A."/>
            <person name="Young S.K."/>
            <person name="Zeng Q."/>
            <person name="Gargeya S."/>
            <person name="Fitzgerald M."/>
            <person name="Abouelleil A."/>
            <person name="Alvarado L."/>
            <person name="Berlin A.M."/>
            <person name="Chapman S.B."/>
            <person name="Dewar J."/>
            <person name="Goldberg J."/>
            <person name="Griggs A."/>
            <person name="Gujja S."/>
            <person name="Hansen M."/>
            <person name="Howarth C."/>
            <person name="Imamovic A."/>
            <person name="Larimer J."/>
            <person name="McCowan C."/>
            <person name="Murphy C."/>
            <person name="Pearson M."/>
            <person name="Priest M."/>
            <person name="Roberts A."/>
            <person name="Saif S."/>
            <person name="Shea T."/>
            <person name="Sykes S."/>
            <person name="Wortman J."/>
            <person name="Nusbaum C."/>
            <person name="Birren B."/>
        </authorList>
    </citation>
    <scope>NUCLEOTIDE SEQUENCE [LARGE SCALE GENOMIC DNA]</scope>
    <source>
        <strain evidence="7 8">P78048</strain>
    </source>
</reference>
<dbReference type="SMART" id="SM00184">
    <property type="entry name" value="RING"/>
    <property type="match status" value="2"/>
</dbReference>
<dbReference type="SUPFAM" id="SSF57850">
    <property type="entry name" value="RING/U-box"/>
    <property type="match status" value="1"/>
</dbReference>
<organism evidence="7 8">
    <name type="scientific">Candida albicans P78048</name>
    <dbReference type="NCBI Taxonomy" id="1094989"/>
    <lineage>
        <taxon>Eukaryota</taxon>
        <taxon>Fungi</taxon>
        <taxon>Dikarya</taxon>
        <taxon>Ascomycota</taxon>
        <taxon>Saccharomycotina</taxon>
        <taxon>Pichiomycetes</taxon>
        <taxon>Debaryomycetaceae</taxon>
        <taxon>Candida/Lodderomyces clade</taxon>
        <taxon>Candida</taxon>
    </lineage>
</organism>
<feature type="compositionally biased region" description="Low complexity" evidence="5">
    <location>
        <begin position="384"/>
        <end position="396"/>
    </location>
</feature>
<dbReference type="InterPro" id="IPR013083">
    <property type="entry name" value="Znf_RING/FYVE/PHD"/>
</dbReference>
<evidence type="ECO:0000256" key="4">
    <source>
        <dbReference type="PROSITE-ProRule" id="PRU00175"/>
    </source>
</evidence>
<evidence type="ECO:0000313" key="7">
    <source>
        <dbReference type="EMBL" id="KGR13661.1"/>
    </source>
</evidence>
<keyword evidence="1" id="KW-0479">Metal-binding</keyword>
<dbReference type="Gene3D" id="3.30.40.10">
    <property type="entry name" value="Zinc/RING finger domain, C3HC4 (zinc finger)"/>
    <property type="match status" value="2"/>
</dbReference>
<feature type="compositionally biased region" description="Polar residues" evidence="5">
    <location>
        <begin position="306"/>
        <end position="332"/>
    </location>
</feature>
<evidence type="ECO:0000256" key="5">
    <source>
        <dbReference type="SAM" id="MobiDB-lite"/>
    </source>
</evidence>
<dbReference type="PANTHER" id="PTHR45798">
    <property type="entry name" value="RING-H2 FINGER PROTEIN ATL61-RELATED-RELATED"/>
    <property type="match status" value="1"/>
</dbReference>
<dbReference type="AlphaFoldDB" id="A0AB34PVJ0"/>
<feature type="compositionally biased region" description="Low complexity" evidence="5">
    <location>
        <begin position="403"/>
        <end position="426"/>
    </location>
</feature>
<dbReference type="PANTHER" id="PTHR45798:SF97">
    <property type="entry name" value="ALCOHOL-SENSITIVE RING FINGER PROTEIN 1"/>
    <property type="match status" value="1"/>
</dbReference>
<accession>A0AB34PVJ0</accession>
<feature type="domain" description="RING-type" evidence="6">
    <location>
        <begin position="15"/>
        <end position="58"/>
    </location>
</feature>
<name>A0AB34PVJ0_CANAX</name>
<evidence type="ECO:0000259" key="6">
    <source>
        <dbReference type="PROSITE" id="PS50089"/>
    </source>
</evidence>
<feature type="compositionally biased region" description="Low complexity" evidence="5">
    <location>
        <begin position="446"/>
        <end position="457"/>
    </location>
</feature>
<dbReference type="Proteomes" id="UP000030161">
    <property type="component" value="Unassembled WGS sequence"/>
</dbReference>
<dbReference type="EMBL" id="AJIX01000013">
    <property type="protein sequence ID" value="KGR13661.1"/>
    <property type="molecule type" value="Genomic_DNA"/>
</dbReference>
<feature type="region of interest" description="Disordered" evidence="5">
    <location>
        <begin position="384"/>
        <end position="457"/>
    </location>
</feature>
<dbReference type="PROSITE" id="PS50089">
    <property type="entry name" value="ZF_RING_2"/>
    <property type="match status" value="1"/>
</dbReference>
<dbReference type="InterPro" id="IPR052788">
    <property type="entry name" value="RING-type_E3_ligase_ATL"/>
</dbReference>
<keyword evidence="2 4" id="KW-0863">Zinc-finger</keyword>
<protein>
    <recommendedName>
        <fullName evidence="6">RING-type domain-containing protein</fullName>
    </recommendedName>
</protein>
<gene>
    <name evidence="7" type="ORF">MG3_02091</name>
</gene>
<dbReference type="InterPro" id="IPR001841">
    <property type="entry name" value="Znf_RING"/>
</dbReference>
<feature type="region of interest" description="Disordered" evidence="5">
    <location>
        <begin position="300"/>
        <end position="363"/>
    </location>
</feature>
<evidence type="ECO:0000313" key="8">
    <source>
        <dbReference type="Proteomes" id="UP000030161"/>
    </source>
</evidence>
<evidence type="ECO:0000256" key="3">
    <source>
        <dbReference type="ARBA" id="ARBA00022833"/>
    </source>
</evidence>
<evidence type="ECO:0000256" key="1">
    <source>
        <dbReference type="ARBA" id="ARBA00022723"/>
    </source>
</evidence>
<dbReference type="Pfam" id="PF13639">
    <property type="entry name" value="zf-RING_2"/>
    <property type="match status" value="1"/>
</dbReference>
<dbReference type="CDD" id="cd16448">
    <property type="entry name" value="RING-H2"/>
    <property type="match status" value="1"/>
</dbReference>
<dbReference type="PROSITE" id="PS01359">
    <property type="entry name" value="ZF_PHD_1"/>
    <property type="match status" value="1"/>
</dbReference>
<keyword evidence="3" id="KW-0862">Zinc</keyword>
<evidence type="ECO:0000256" key="2">
    <source>
        <dbReference type="ARBA" id="ARBA00022771"/>
    </source>
</evidence>
<feature type="compositionally biased region" description="Polar residues" evidence="5">
    <location>
        <begin position="343"/>
        <end position="363"/>
    </location>
</feature>